<evidence type="ECO:0000313" key="3">
    <source>
        <dbReference type="Proteomes" id="UP001558652"/>
    </source>
</evidence>
<dbReference type="AlphaFoldDB" id="A0ABD0YUP9"/>
<dbReference type="PROSITE" id="PS50222">
    <property type="entry name" value="EF_HAND_2"/>
    <property type="match status" value="1"/>
</dbReference>
<name>A0ABD0YUP9_9HEMI</name>
<accession>A0ABD0YUP9</accession>
<feature type="domain" description="EF-hand" evidence="1">
    <location>
        <begin position="274"/>
        <end position="309"/>
    </location>
</feature>
<comment type="caution">
    <text evidence="2">The sequence shown here is derived from an EMBL/GenBank/DDBJ whole genome shotgun (WGS) entry which is preliminary data.</text>
</comment>
<dbReference type="InterPro" id="IPR052603">
    <property type="entry name" value="EFCB6"/>
</dbReference>
<sequence>MASKRRNMFQKNKTQETTENGAEKMICYRVKMMDFLKPYDKLNHQVVSRADFLRGLDSCKFDLSQTQLDTIMDVCCLGHNTGSTTIEERSMRLDPSRFRFSSPEDPDKIEYRRFCLTVDEESQAPCLQRTPLKEAMEEAMTSKPLPVHGFVNFEERVIISTACEKLCRRITLGSIDVFKGKIASMGTVLHLQSLNDVDGKFQNMVEKRRQKQACAICHLFVIASPADHPTLRAPATMRKRFIVGLQGPARSEEIRALREQPKEHSHLTSELKGESFKNLAVALRSFDKEGSGTVGRHDFLTILQMLNTHTLLTPKEVDTLVKGFGVNHKGSIRLDYLPFLNSLDIVFRTKKAAQNMFRRLDAIFTLSDCGCCGYPQFYNYQRNTSSRIALRWRHKGRPSLIMVSDSLDESSINLIGSFDEEIAPFGVCDWKKVQKKKLGIFRAGDAPIDRRSEGPHLCQFPLLQIYLPQKNPIANYQRRETRRKRRGRYRRAPELKRALIAKGGGRGAPEFPFEATGGFTGTKCYSPPSPAMALECRTTYLHQVAGKVSPNVKLDLYKVTTRVLVEFE</sequence>
<dbReference type="InterPro" id="IPR002048">
    <property type="entry name" value="EF_hand_dom"/>
</dbReference>
<dbReference type="InterPro" id="IPR011992">
    <property type="entry name" value="EF-hand-dom_pair"/>
</dbReference>
<dbReference type="Proteomes" id="UP001558652">
    <property type="component" value="Unassembled WGS sequence"/>
</dbReference>
<dbReference type="PANTHER" id="PTHR20875">
    <property type="entry name" value="EF-HAND CALCIUM-BINDING DOMAIN-CONTAINING PROTEIN 6-RELATED"/>
    <property type="match status" value="1"/>
</dbReference>
<dbReference type="PANTHER" id="PTHR20875:SF0">
    <property type="entry name" value="GH12158P"/>
    <property type="match status" value="1"/>
</dbReference>
<organism evidence="2 3">
    <name type="scientific">Ranatra chinensis</name>
    <dbReference type="NCBI Taxonomy" id="642074"/>
    <lineage>
        <taxon>Eukaryota</taxon>
        <taxon>Metazoa</taxon>
        <taxon>Ecdysozoa</taxon>
        <taxon>Arthropoda</taxon>
        <taxon>Hexapoda</taxon>
        <taxon>Insecta</taxon>
        <taxon>Pterygota</taxon>
        <taxon>Neoptera</taxon>
        <taxon>Paraneoptera</taxon>
        <taxon>Hemiptera</taxon>
        <taxon>Heteroptera</taxon>
        <taxon>Panheteroptera</taxon>
        <taxon>Nepomorpha</taxon>
        <taxon>Nepidae</taxon>
        <taxon>Ranatrinae</taxon>
        <taxon>Ranatra</taxon>
    </lineage>
</organism>
<proteinExistence type="predicted"/>
<reference evidence="2 3" key="1">
    <citation type="submission" date="2024-07" db="EMBL/GenBank/DDBJ databases">
        <title>Chromosome-level genome assembly of the water stick insect Ranatra chinensis (Heteroptera: Nepidae).</title>
        <authorList>
            <person name="Liu X."/>
        </authorList>
    </citation>
    <scope>NUCLEOTIDE SEQUENCE [LARGE SCALE GENOMIC DNA]</scope>
    <source>
        <strain evidence="2">Cailab_2021Rc</strain>
        <tissue evidence="2">Muscle</tissue>
    </source>
</reference>
<dbReference type="SUPFAM" id="SSF47473">
    <property type="entry name" value="EF-hand"/>
    <property type="match status" value="1"/>
</dbReference>
<dbReference type="Gene3D" id="1.10.238.10">
    <property type="entry name" value="EF-hand"/>
    <property type="match status" value="1"/>
</dbReference>
<protein>
    <recommendedName>
        <fullName evidence="1">EF-hand domain-containing protein</fullName>
    </recommendedName>
</protein>
<keyword evidence="3" id="KW-1185">Reference proteome</keyword>
<evidence type="ECO:0000313" key="2">
    <source>
        <dbReference type="EMBL" id="KAL1139676.1"/>
    </source>
</evidence>
<evidence type="ECO:0000259" key="1">
    <source>
        <dbReference type="PROSITE" id="PS50222"/>
    </source>
</evidence>
<dbReference type="EMBL" id="JBFDAA010000002">
    <property type="protein sequence ID" value="KAL1139676.1"/>
    <property type="molecule type" value="Genomic_DNA"/>
</dbReference>
<gene>
    <name evidence="2" type="ORF">AAG570_006654</name>
</gene>